<gene>
    <name evidence="2" type="ORF">D1O30_07170</name>
</gene>
<accession>A0A3M9XQN6</accession>
<dbReference type="Proteomes" id="UP000268623">
    <property type="component" value="Unassembled WGS sequence"/>
</dbReference>
<sequence length="87" mass="9687">MSTRFPKIEAHIVFTFDDKMRFQEVQVKQGLFGSMQPVLPTTAIDEAMRQIRLKLDRYTRLPTVTPPDGGPKGGGVMPLPKKQACAA</sequence>
<feature type="region of interest" description="Disordered" evidence="1">
    <location>
        <begin position="59"/>
        <end position="87"/>
    </location>
</feature>
<evidence type="ECO:0000313" key="2">
    <source>
        <dbReference type="EMBL" id="RNJ49418.1"/>
    </source>
</evidence>
<name>A0A3M9XQN6_9HYPH</name>
<dbReference type="RefSeq" id="WP_123175384.1">
    <property type="nucleotide sequence ID" value="NZ_QWDD01000001.1"/>
</dbReference>
<dbReference type="EMBL" id="QWDD01000001">
    <property type="protein sequence ID" value="RNJ49418.1"/>
    <property type="molecule type" value="Genomic_DNA"/>
</dbReference>
<proteinExistence type="predicted"/>
<protein>
    <submittedName>
        <fullName evidence="2">Uncharacterized protein</fullName>
    </submittedName>
</protein>
<keyword evidence="3" id="KW-1185">Reference proteome</keyword>
<reference evidence="2 3" key="1">
    <citation type="submission" date="2018-08" db="EMBL/GenBank/DDBJ databases">
        <title>Genome sequence of Methylocystis hirsuta CSC1, a methanotroph able to accumulate PHAs.</title>
        <authorList>
            <person name="Bordel S."/>
            <person name="Rodriguez E."/>
            <person name="Gancedo J."/>
            <person name="Munoz R."/>
        </authorList>
    </citation>
    <scope>NUCLEOTIDE SEQUENCE [LARGE SCALE GENOMIC DNA]</scope>
    <source>
        <strain evidence="2 3">CSC1</strain>
    </source>
</reference>
<dbReference type="AlphaFoldDB" id="A0A3M9XQN6"/>
<evidence type="ECO:0000313" key="3">
    <source>
        <dbReference type="Proteomes" id="UP000268623"/>
    </source>
</evidence>
<comment type="caution">
    <text evidence="2">The sequence shown here is derived from an EMBL/GenBank/DDBJ whole genome shotgun (WGS) entry which is preliminary data.</text>
</comment>
<evidence type="ECO:0000256" key="1">
    <source>
        <dbReference type="SAM" id="MobiDB-lite"/>
    </source>
</evidence>
<organism evidence="2 3">
    <name type="scientific">Methylocystis hirsuta</name>
    <dbReference type="NCBI Taxonomy" id="369798"/>
    <lineage>
        <taxon>Bacteria</taxon>
        <taxon>Pseudomonadati</taxon>
        <taxon>Pseudomonadota</taxon>
        <taxon>Alphaproteobacteria</taxon>
        <taxon>Hyphomicrobiales</taxon>
        <taxon>Methylocystaceae</taxon>
        <taxon>Methylocystis</taxon>
    </lineage>
</organism>